<keyword evidence="3" id="KW-1185">Reference proteome</keyword>
<evidence type="ECO:0000313" key="3">
    <source>
        <dbReference type="Proteomes" id="UP000008866"/>
    </source>
</evidence>
<name>D4AII4_ARTBC</name>
<comment type="caution">
    <text evidence="2">The sequence shown here is derived from an EMBL/GenBank/DDBJ whole genome shotgun (WGS) entry which is preliminary data.</text>
</comment>
<organism evidence="2 3">
    <name type="scientific">Arthroderma benhamiae (strain ATCC MYA-4681 / CBS 112371)</name>
    <name type="common">Trichophyton mentagrophytes</name>
    <dbReference type="NCBI Taxonomy" id="663331"/>
    <lineage>
        <taxon>Eukaryota</taxon>
        <taxon>Fungi</taxon>
        <taxon>Dikarya</taxon>
        <taxon>Ascomycota</taxon>
        <taxon>Pezizomycotina</taxon>
        <taxon>Eurotiomycetes</taxon>
        <taxon>Eurotiomycetidae</taxon>
        <taxon>Onygenales</taxon>
        <taxon>Arthrodermataceae</taxon>
        <taxon>Trichophyton</taxon>
    </lineage>
</organism>
<keyword evidence="1" id="KW-0812">Transmembrane</keyword>
<dbReference type="RefSeq" id="XP_003017202.1">
    <property type="nucleotide sequence ID" value="XM_003017156.1"/>
</dbReference>
<dbReference type="KEGG" id="abe:ARB_04079"/>
<sequence length="99" mass="11463">MEYGWIPSLLKLGARLVLLLCGWLYANYSVEFHIHAQNRAAAWFCLLSFSSLFFFAYYLIWTEGKGEKGKGEKRKERRPTGGLSAVLVEYFARMSHCFD</sequence>
<protein>
    <submittedName>
        <fullName evidence="2">Uncharacterized protein</fullName>
    </submittedName>
</protein>
<dbReference type="GeneID" id="9522286"/>
<proteinExistence type="predicted"/>
<evidence type="ECO:0000256" key="1">
    <source>
        <dbReference type="SAM" id="Phobius"/>
    </source>
</evidence>
<keyword evidence="1" id="KW-0472">Membrane</keyword>
<feature type="transmembrane region" description="Helical" evidence="1">
    <location>
        <begin position="40"/>
        <end position="60"/>
    </location>
</feature>
<accession>D4AII4</accession>
<evidence type="ECO:0000313" key="2">
    <source>
        <dbReference type="EMBL" id="EFE36557.1"/>
    </source>
</evidence>
<feature type="transmembrane region" description="Helical" evidence="1">
    <location>
        <begin position="12"/>
        <end position="28"/>
    </location>
</feature>
<reference evidence="3" key="1">
    <citation type="journal article" date="2011" name="Genome Biol.">
        <title>Comparative and functional genomics provide insights into the pathogenicity of dermatophytic fungi.</title>
        <authorList>
            <person name="Burmester A."/>
            <person name="Shelest E."/>
            <person name="Gloeckner G."/>
            <person name="Heddergott C."/>
            <person name="Schindler S."/>
            <person name="Staib P."/>
            <person name="Heidel A."/>
            <person name="Felder M."/>
            <person name="Petzold A."/>
            <person name="Szafranski K."/>
            <person name="Feuermann M."/>
            <person name="Pedruzzi I."/>
            <person name="Priebe S."/>
            <person name="Groth M."/>
            <person name="Winkler R."/>
            <person name="Li W."/>
            <person name="Kniemeyer O."/>
            <person name="Schroeckh V."/>
            <person name="Hertweck C."/>
            <person name="Hube B."/>
            <person name="White T.C."/>
            <person name="Platzer M."/>
            <person name="Guthke R."/>
            <person name="Heitman J."/>
            <person name="Woestemeyer J."/>
            <person name="Zipfel P.F."/>
            <person name="Monod M."/>
            <person name="Brakhage A.A."/>
        </authorList>
    </citation>
    <scope>NUCLEOTIDE SEQUENCE [LARGE SCALE GENOMIC DNA]</scope>
    <source>
        <strain evidence="3">ATCC MYA-4681 / CBS 112371</strain>
    </source>
</reference>
<dbReference type="AlphaFoldDB" id="D4AII4"/>
<dbReference type="EMBL" id="ABSU01000001">
    <property type="protein sequence ID" value="EFE36557.1"/>
    <property type="molecule type" value="Genomic_DNA"/>
</dbReference>
<gene>
    <name evidence="2" type="ORF">ARB_04079</name>
</gene>
<dbReference type="Proteomes" id="UP000008866">
    <property type="component" value="Unassembled WGS sequence"/>
</dbReference>
<dbReference type="HOGENOM" id="CLU_2319837_0_0_1"/>
<keyword evidence="1" id="KW-1133">Transmembrane helix</keyword>